<dbReference type="Pfam" id="PF18097">
    <property type="entry name" value="Vta1_C"/>
    <property type="match status" value="1"/>
</dbReference>
<evidence type="ECO:0000256" key="7">
    <source>
        <dbReference type="ARBA" id="ARBA00022927"/>
    </source>
</evidence>
<feature type="region of interest" description="Disordered" evidence="9">
    <location>
        <begin position="386"/>
        <end position="413"/>
    </location>
</feature>
<keyword evidence="7" id="KW-0653">Protein transport</keyword>
<keyword evidence="13" id="KW-1185">Reference proteome</keyword>
<evidence type="ECO:0000256" key="1">
    <source>
        <dbReference type="ARBA" id="ARBA00004481"/>
    </source>
</evidence>
<dbReference type="GO" id="GO:0032511">
    <property type="term" value="P:late endosome to vacuole transport via multivesicular body sorting pathway"/>
    <property type="evidence" value="ECO:0007669"/>
    <property type="project" value="InterPro"/>
</dbReference>
<comment type="similarity">
    <text evidence="3">Belongs to the VTA1 family.</text>
</comment>
<dbReference type="InterPro" id="IPR044538">
    <property type="entry name" value="Vta1-like"/>
</dbReference>
<proteinExistence type="inferred from homology"/>
<evidence type="ECO:0000259" key="10">
    <source>
        <dbReference type="Pfam" id="PF04652"/>
    </source>
</evidence>
<feature type="domain" description="Vta1 C-terminal" evidence="11">
    <location>
        <begin position="415"/>
        <end position="448"/>
    </location>
</feature>
<evidence type="ECO:0000256" key="4">
    <source>
        <dbReference type="ARBA" id="ARBA00022448"/>
    </source>
</evidence>
<keyword evidence="6" id="KW-0967">Endosome</keyword>
<evidence type="ECO:0000256" key="9">
    <source>
        <dbReference type="SAM" id="MobiDB-lite"/>
    </source>
</evidence>
<dbReference type="InterPro" id="IPR041212">
    <property type="entry name" value="Vta1_C"/>
</dbReference>
<keyword evidence="8" id="KW-0472">Membrane</keyword>
<evidence type="ECO:0000256" key="5">
    <source>
        <dbReference type="ARBA" id="ARBA00022490"/>
    </source>
</evidence>
<dbReference type="Gene3D" id="1.25.40.270">
    <property type="entry name" value="Vacuolar protein sorting-associated protein vta1"/>
    <property type="match status" value="1"/>
</dbReference>
<feature type="domain" description="Vta1/callose synthase N-terminal" evidence="10">
    <location>
        <begin position="200"/>
        <end position="343"/>
    </location>
</feature>
<dbReference type="PANTHER" id="PTHR46009:SF1">
    <property type="entry name" value="VACUOLAR PROTEIN SORTING-ASSOCIATED PROTEIN VTA1 HOMOLOG"/>
    <property type="match status" value="1"/>
</dbReference>
<evidence type="ECO:0000256" key="8">
    <source>
        <dbReference type="ARBA" id="ARBA00023136"/>
    </source>
</evidence>
<dbReference type="GO" id="GO:0015031">
    <property type="term" value="P:protein transport"/>
    <property type="evidence" value="ECO:0007669"/>
    <property type="project" value="UniProtKB-KW"/>
</dbReference>
<dbReference type="InterPro" id="IPR023175">
    <property type="entry name" value="Vta1/CALS_N_sf"/>
</dbReference>
<keyword evidence="5" id="KW-0963">Cytoplasm</keyword>
<reference evidence="12" key="1">
    <citation type="submission" date="2021-02" db="EMBL/GenBank/DDBJ databases">
        <authorList>
            <person name="Dougan E. K."/>
            <person name="Rhodes N."/>
            <person name="Thang M."/>
            <person name="Chan C."/>
        </authorList>
    </citation>
    <scope>NUCLEOTIDE SEQUENCE</scope>
</reference>
<evidence type="ECO:0000259" key="11">
    <source>
        <dbReference type="Pfam" id="PF18097"/>
    </source>
</evidence>
<comment type="caution">
    <text evidence="12">The sequence shown here is derived from an EMBL/GenBank/DDBJ whole genome shotgun (WGS) entry which is preliminary data.</text>
</comment>
<protein>
    <submittedName>
        <fullName evidence="12">LIP5 protein</fullName>
    </submittedName>
</protein>
<evidence type="ECO:0000256" key="3">
    <source>
        <dbReference type="ARBA" id="ARBA00007895"/>
    </source>
</evidence>
<gene>
    <name evidence="12" type="primary">LIP5</name>
    <name evidence="12" type="ORF">SPIL2461_LOCUS301</name>
</gene>
<dbReference type="AlphaFoldDB" id="A0A812IQP8"/>
<name>A0A812IQP8_SYMPI</name>
<organism evidence="12 13">
    <name type="scientific">Symbiodinium pilosum</name>
    <name type="common">Dinoflagellate</name>
    <dbReference type="NCBI Taxonomy" id="2952"/>
    <lineage>
        <taxon>Eukaryota</taxon>
        <taxon>Sar</taxon>
        <taxon>Alveolata</taxon>
        <taxon>Dinophyceae</taxon>
        <taxon>Suessiales</taxon>
        <taxon>Symbiodiniaceae</taxon>
        <taxon>Symbiodinium</taxon>
    </lineage>
</organism>
<evidence type="ECO:0000256" key="2">
    <source>
        <dbReference type="ARBA" id="ARBA00004496"/>
    </source>
</evidence>
<sequence>MIYGKKFNRHLRRFCARARSLGLLGERLLLFTLDQEAFELCLQENGQRCIRGTPSIVNKFTLPLMCARLGLDTVWIDLDVFLMADPTPAILEHAARGPHDLLVSGSFEADCICNGIVYFRATRVIVDWLLAVIVWMYHHPYEHDQKTFSAFLNYTERVTKDDLDLPEIPSWDTLDPINQFVTPDTFEGNGWTGDLDKILIYHFLNGFLELAGHEPAVAYYCRLHAIELLMRAHQKGETSPEEKQLLLAELQKAEDIKKALNISSTDGQATAESFALRVFDAADAADRSANDKSTQAAAVSKLYAAALFLDVCAQFHDGELPPDLAEKARYARFRVVQIREGLKQGIPSYPAAAEAGAETQASPALPISGYSASSAAPAGVVAPPAVQMPVSQPPQPARPASSAVPKPSITGAGRDEARKQLELAVSALDFRDVPTARKCLEEALRLLGESDTGSGLDPSGTWVRQHGHFTDAGGAAPGKCNSESCQRGKVSLMDLFYGQEEELYTTAKPAYENQMLRRALLSARKAERSTKFLGRPCGPMASGHKSRVVLRVIGNASALHGTATSPPH</sequence>
<dbReference type="Gene3D" id="1.20.5.420">
    <property type="entry name" value="Immunoglobulin FC, subunit C"/>
    <property type="match status" value="1"/>
</dbReference>
<evidence type="ECO:0000256" key="6">
    <source>
        <dbReference type="ARBA" id="ARBA00022753"/>
    </source>
</evidence>
<comment type="subcellular location">
    <subcellularLocation>
        <location evidence="2">Cytoplasm</location>
    </subcellularLocation>
    <subcellularLocation>
        <location evidence="1">Endosome membrane</location>
        <topology evidence="1">Peripheral membrane protein</topology>
    </subcellularLocation>
</comment>
<dbReference type="OrthoDB" id="391137at2759"/>
<dbReference type="Pfam" id="PF04652">
    <property type="entry name" value="Vta1"/>
    <property type="match status" value="1"/>
</dbReference>
<evidence type="ECO:0000313" key="12">
    <source>
        <dbReference type="EMBL" id="CAE7154529.1"/>
    </source>
</evidence>
<dbReference type="InterPro" id="IPR039431">
    <property type="entry name" value="Vta1/CALS_N"/>
</dbReference>
<dbReference type="Proteomes" id="UP000649617">
    <property type="component" value="Unassembled WGS sequence"/>
</dbReference>
<dbReference type="EMBL" id="CAJNIZ010000150">
    <property type="protein sequence ID" value="CAE7154529.1"/>
    <property type="molecule type" value="Genomic_DNA"/>
</dbReference>
<accession>A0A812IQP8</accession>
<dbReference type="GO" id="GO:0010008">
    <property type="term" value="C:endosome membrane"/>
    <property type="evidence" value="ECO:0007669"/>
    <property type="project" value="UniProtKB-SubCell"/>
</dbReference>
<evidence type="ECO:0000313" key="13">
    <source>
        <dbReference type="Proteomes" id="UP000649617"/>
    </source>
</evidence>
<keyword evidence="4" id="KW-0813">Transport</keyword>
<dbReference type="PANTHER" id="PTHR46009">
    <property type="entry name" value="VACUOLAR PROTEIN SORTING-ASSOCIATED PROTEIN VTA1 HOMOLOG"/>
    <property type="match status" value="1"/>
</dbReference>
<dbReference type="GO" id="GO:0005771">
    <property type="term" value="C:multivesicular body"/>
    <property type="evidence" value="ECO:0007669"/>
    <property type="project" value="TreeGrafter"/>
</dbReference>